<sequence>MTSSFHYKRTCFCFFDKCSLYVDVFLLRSLFLILKIGNARTSCIHWVHINR</sequence>
<gene>
    <name evidence="1" type="ORF">LDG_5026</name>
</gene>
<dbReference type="Proteomes" id="UP000002770">
    <property type="component" value="Unassembled WGS sequence"/>
</dbReference>
<keyword evidence="2" id="KW-1185">Reference proteome</keyword>
<name>G9EIM0_9GAMM</name>
<organism evidence="1 2">
    <name type="scientific">Legionella drancourtii LLAP12</name>
    <dbReference type="NCBI Taxonomy" id="658187"/>
    <lineage>
        <taxon>Bacteria</taxon>
        <taxon>Pseudomonadati</taxon>
        <taxon>Pseudomonadota</taxon>
        <taxon>Gammaproteobacteria</taxon>
        <taxon>Legionellales</taxon>
        <taxon>Legionellaceae</taxon>
        <taxon>Legionella</taxon>
    </lineage>
</organism>
<dbReference type="HOGENOM" id="CLU_3100301_0_0_6"/>
<reference evidence="1 2" key="1">
    <citation type="journal article" date="2011" name="BMC Genomics">
        <title>Insight into cross-talk between intra-amoebal pathogens.</title>
        <authorList>
            <person name="Gimenez G."/>
            <person name="Bertelli C."/>
            <person name="Moliner C."/>
            <person name="Robert C."/>
            <person name="Raoult D."/>
            <person name="Fournier P.E."/>
            <person name="Greub G."/>
        </authorList>
    </citation>
    <scope>NUCLEOTIDE SEQUENCE [LARGE SCALE GENOMIC DNA]</scope>
    <source>
        <strain evidence="1 2">LLAP12</strain>
    </source>
</reference>
<dbReference type="AlphaFoldDB" id="G9EIM0"/>
<dbReference type="EMBL" id="JH413793">
    <property type="protein sequence ID" value="EHL32788.1"/>
    <property type="molecule type" value="Genomic_DNA"/>
</dbReference>
<evidence type="ECO:0000313" key="2">
    <source>
        <dbReference type="Proteomes" id="UP000002770"/>
    </source>
</evidence>
<proteinExistence type="predicted"/>
<protein>
    <submittedName>
        <fullName evidence="1">Uncharacterized protein</fullName>
    </submittedName>
</protein>
<evidence type="ECO:0000313" key="1">
    <source>
        <dbReference type="EMBL" id="EHL32788.1"/>
    </source>
</evidence>
<accession>G9EIM0</accession>
<dbReference type="InParanoid" id="G9EIM0"/>